<proteinExistence type="predicted"/>
<protein>
    <submittedName>
        <fullName evidence="1">Uncharacterized protein</fullName>
    </submittedName>
</protein>
<dbReference type="EMBL" id="KK718153">
    <property type="protein sequence ID" value="KFO54632.1"/>
    <property type="molecule type" value="Genomic_DNA"/>
</dbReference>
<dbReference type="AlphaFoldDB" id="A0A091EDB1"/>
<dbReference type="Proteomes" id="UP000052976">
    <property type="component" value="Unassembled WGS sequence"/>
</dbReference>
<feature type="non-terminal residue" evidence="1">
    <location>
        <position position="58"/>
    </location>
</feature>
<gene>
    <name evidence="1" type="ORF">N302_13702</name>
</gene>
<sequence length="58" mass="6448">AATDYLLLAHGHGCQDFEGMCCFNLSSHSTSIQANIQKLQKLIKDLKVDKGLDWVNDL</sequence>
<dbReference type="SUPFAM" id="SSF58069">
    <property type="entry name" value="Virus ectodomain"/>
    <property type="match status" value="1"/>
</dbReference>
<evidence type="ECO:0000313" key="1">
    <source>
        <dbReference type="EMBL" id="KFO54632.1"/>
    </source>
</evidence>
<evidence type="ECO:0000313" key="2">
    <source>
        <dbReference type="Proteomes" id="UP000052976"/>
    </source>
</evidence>
<organism evidence="1 2">
    <name type="scientific">Corvus brachyrhynchos</name>
    <name type="common">American crow</name>
    <dbReference type="NCBI Taxonomy" id="85066"/>
    <lineage>
        <taxon>Eukaryota</taxon>
        <taxon>Metazoa</taxon>
        <taxon>Chordata</taxon>
        <taxon>Craniata</taxon>
        <taxon>Vertebrata</taxon>
        <taxon>Euteleostomi</taxon>
        <taxon>Archelosauria</taxon>
        <taxon>Archosauria</taxon>
        <taxon>Dinosauria</taxon>
        <taxon>Saurischia</taxon>
        <taxon>Theropoda</taxon>
        <taxon>Coelurosauria</taxon>
        <taxon>Aves</taxon>
        <taxon>Neognathae</taxon>
        <taxon>Neoaves</taxon>
        <taxon>Telluraves</taxon>
        <taxon>Australaves</taxon>
        <taxon>Passeriformes</taxon>
        <taxon>Corvoidea</taxon>
        <taxon>Corvidae</taxon>
        <taxon>Corvus</taxon>
    </lineage>
</organism>
<accession>A0A091EDB1</accession>
<dbReference type="Gene3D" id="1.10.287.210">
    <property type="match status" value="1"/>
</dbReference>
<keyword evidence="2" id="KW-1185">Reference proteome</keyword>
<feature type="non-terminal residue" evidence="1">
    <location>
        <position position="1"/>
    </location>
</feature>
<name>A0A091EDB1_CORBR</name>
<reference evidence="1 2" key="1">
    <citation type="submission" date="2014-04" db="EMBL/GenBank/DDBJ databases">
        <title>Genome evolution of avian class.</title>
        <authorList>
            <person name="Zhang G."/>
            <person name="Li C."/>
        </authorList>
    </citation>
    <scope>NUCLEOTIDE SEQUENCE [LARGE SCALE GENOMIC DNA]</scope>
    <source>
        <strain evidence="1">BGI_N302</strain>
    </source>
</reference>